<dbReference type="PANTHER" id="PTHR37689:SF1">
    <property type="entry name" value="PROTEIN FDHE"/>
    <property type="match status" value="1"/>
</dbReference>
<gene>
    <name evidence="1" type="ORF">R4Z09_30250</name>
</gene>
<dbReference type="PANTHER" id="PTHR37689">
    <property type="entry name" value="PROTEIN FDHE"/>
    <property type="match status" value="1"/>
</dbReference>
<organism evidence="1 2">
    <name type="scientific">Niallia oryzisoli</name>
    <dbReference type="NCBI Taxonomy" id="1737571"/>
    <lineage>
        <taxon>Bacteria</taxon>
        <taxon>Bacillati</taxon>
        <taxon>Bacillota</taxon>
        <taxon>Bacilli</taxon>
        <taxon>Bacillales</taxon>
        <taxon>Bacillaceae</taxon>
        <taxon>Niallia</taxon>
    </lineage>
</organism>
<dbReference type="RefSeq" id="WP_338450308.1">
    <property type="nucleotide sequence ID" value="NZ_CP137640.1"/>
</dbReference>
<evidence type="ECO:0000313" key="1">
    <source>
        <dbReference type="EMBL" id="WVX81380.1"/>
    </source>
</evidence>
<dbReference type="Gene3D" id="3.90.1670.10">
    <property type="entry name" value="FdhE-like domain"/>
    <property type="match status" value="1"/>
</dbReference>
<reference evidence="1 2" key="1">
    <citation type="submission" date="2023-10" db="EMBL/GenBank/DDBJ databases">
        <title>Niallia locisalis sp.nov. isolated from a salt pond sample.</title>
        <authorList>
            <person name="Li X.-J."/>
            <person name="Dong L."/>
        </authorList>
    </citation>
    <scope>NUCLEOTIDE SEQUENCE [LARGE SCALE GENOMIC DNA]</scope>
    <source>
        <strain evidence="1 2">DSM 29761</strain>
    </source>
</reference>
<dbReference type="CDD" id="cd16341">
    <property type="entry name" value="FdhE"/>
    <property type="match status" value="1"/>
</dbReference>
<protein>
    <submittedName>
        <fullName evidence="1">Formate dehydrogenase accessory protein FdhE</fullName>
    </submittedName>
</protein>
<dbReference type="Proteomes" id="UP001357223">
    <property type="component" value="Chromosome"/>
</dbReference>
<dbReference type="InterPro" id="IPR006452">
    <property type="entry name" value="Formate_DH_accessory"/>
</dbReference>
<dbReference type="InterPro" id="IPR024064">
    <property type="entry name" value="FdhE-like_sf"/>
</dbReference>
<dbReference type="EMBL" id="CP137640">
    <property type="protein sequence ID" value="WVX81380.1"/>
    <property type="molecule type" value="Genomic_DNA"/>
</dbReference>
<proteinExistence type="predicted"/>
<sequence>MKTEIISPVYMKLQEEISALYEQWVRALSQQTVVIKEKIDGKQFPLLPQVDLQFNEKDYHSFLQDLFKAVKENKPELGEDLVKIEAKLDGETLAKWFQEAVIVNTYYFADWAEKNSVPEWLPVFAAEHAVRPYLHKASIELQDELPKQGHTGGCPCCGEPARMALINKNGKKELICPRCHSTWEQKKIACAHCGSDAQGEVMVLKLEEDERAEIYACKSCKGYTKVIDTRKLLEVPAPEILDLKTIHLDYIAQEKGYGLSEDKQH</sequence>
<keyword evidence="2" id="KW-1185">Reference proteome</keyword>
<evidence type="ECO:0000313" key="2">
    <source>
        <dbReference type="Proteomes" id="UP001357223"/>
    </source>
</evidence>
<name>A0ABZ2CHG5_9BACI</name>
<accession>A0ABZ2CHG5</accession>
<dbReference type="SUPFAM" id="SSF144020">
    <property type="entry name" value="FdhE-like"/>
    <property type="match status" value="1"/>
</dbReference>